<keyword evidence="1" id="KW-0472">Membrane</keyword>
<gene>
    <name evidence="2" type="ORF">SDC9_15822</name>
</gene>
<feature type="transmembrane region" description="Helical" evidence="1">
    <location>
        <begin position="14"/>
        <end position="34"/>
    </location>
</feature>
<evidence type="ECO:0000313" key="2">
    <source>
        <dbReference type="EMBL" id="MPL70071.1"/>
    </source>
</evidence>
<feature type="transmembrane region" description="Helical" evidence="1">
    <location>
        <begin position="105"/>
        <end position="124"/>
    </location>
</feature>
<organism evidence="2">
    <name type="scientific">bioreactor metagenome</name>
    <dbReference type="NCBI Taxonomy" id="1076179"/>
    <lineage>
        <taxon>unclassified sequences</taxon>
        <taxon>metagenomes</taxon>
        <taxon>ecological metagenomes</taxon>
    </lineage>
</organism>
<proteinExistence type="predicted"/>
<dbReference type="AlphaFoldDB" id="A0A644TWK1"/>
<dbReference type="EMBL" id="VSSQ01000051">
    <property type="protein sequence ID" value="MPL70071.1"/>
    <property type="molecule type" value="Genomic_DNA"/>
</dbReference>
<sequence length="163" mass="19385">MKKTFLFPSYFRKIGWIISITTLLYFVIGVIFFADKFDFNFKMPAIVGLEKIYNLIPEKDYFVLAKTSFMATLFPVLMIIGLVFIAFSKEKNEDEYVSKIRERALVWSVLVTCVVLILAILLIYGFDAFYVFWFDFLFFLLLFVIKFRIDIFRFNRSAKKDEE</sequence>
<protein>
    <submittedName>
        <fullName evidence="2">Uncharacterized protein</fullName>
    </submittedName>
</protein>
<feature type="transmembrane region" description="Helical" evidence="1">
    <location>
        <begin position="61"/>
        <end position="85"/>
    </location>
</feature>
<name>A0A644TWK1_9ZZZZ</name>
<keyword evidence="1" id="KW-1133">Transmembrane helix</keyword>
<reference evidence="2" key="1">
    <citation type="submission" date="2019-08" db="EMBL/GenBank/DDBJ databases">
        <authorList>
            <person name="Kucharzyk K."/>
            <person name="Murdoch R.W."/>
            <person name="Higgins S."/>
            <person name="Loffler F."/>
        </authorList>
    </citation>
    <scope>NUCLEOTIDE SEQUENCE</scope>
</reference>
<comment type="caution">
    <text evidence="2">The sequence shown here is derived from an EMBL/GenBank/DDBJ whole genome shotgun (WGS) entry which is preliminary data.</text>
</comment>
<feature type="transmembrane region" description="Helical" evidence="1">
    <location>
        <begin position="130"/>
        <end position="149"/>
    </location>
</feature>
<keyword evidence="1" id="KW-0812">Transmembrane</keyword>
<accession>A0A644TWK1</accession>
<evidence type="ECO:0000256" key="1">
    <source>
        <dbReference type="SAM" id="Phobius"/>
    </source>
</evidence>